<accession>A0A8H3LUH9</accession>
<gene>
    <name evidence="1" type="ORF">RCL2_002184100</name>
</gene>
<evidence type="ECO:0000313" key="1">
    <source>
        <dbReference type="EMBL" id="GES95153.1"/>
    </source>
</evidence>
<name>A0A8H3LUH9_9GLOM</name>
<organism evidence="1 2">
    <name type="scientific">Rhizophagus clarus</name>
    <dbReference type="NCBI Taxonomy" id="94130"/>
    <lineage>
        <taxon>Eukaryota</taxon>
        <taxon>Fungi</taxon>
        <taxon>Fungi incertae sedis</taxon>
        <taxon>Mucoromycota</taxon>
        <taxon>Glomeromycotina</taxon>
        <taxon>Glomeromycetes</taxon>
        <taxon>Glomerales</taxon>
        <taxon>Glomeraceae</taxon>
        <taxon>Rhizophagus</taxon>
    </lineage>
</organism>
<dbReference type="AlphaFoldDB" id="A0A8H3LUH9"/>
<sequence>MSNEELSQHAPALLELLTDKLKREQDRQRFQEGETIESIAQRIVRDNLGEKEVKAIAKALTTLNPVATTSRLSRLRRELRKLNAPKKIISATLDEKTTCASNKI</sequence>
<evidence type="ECO:0000313" key="2">
    <source>
        <dbReference type="Proteomes" id="UP000615446"/>
    </source>
</evidence>
<dbReference type="EMBL" id="BLAL01000239">
    <property type="protein sequence ID" value="GES95153.1"/>
    <property type="molecule type" value="Genomic_DNA"/>
</dbReference>
<proteinExistence type="predicted"/>
<reference evidence="1" key="1">
    <citation type="submission" date="2019-10" db="EMBL/GenBank/DDBJ databases">
        <title>Conservation and host-specific expression of non-tandemly repeated heterogenous ribosome RNA gene in arbuscular mycorrhizal fungi.</title>
        <authorList>
            <person name="Maeda T."/>
            <person name="Kobayashi Y."/>
            <person name="Nakagawa T."/>
            <person name="Ezawa T."/>
            <person name="Yamaguchi K."/>
            <person name="Bino T."/>
            <person name="Nishimoto Y."/>
            <person name="Shigenobu S."/>
            <person name="Kawaguchi M."/>
        </authorList>
    </citation>
    <scope>NUCLEOTIDE SEQUENCE</scope>
    <source>
        <strain evidence="1">HR1</strain>
    </source>
</reference>
<protein>
    <submittedName>
        <fullName evidence="1">Uncharacterized protein</fullName>
    </submittedName>
</protein>
<dbReference type="Proteomes" id="UP000615446">
    <property type="component" value="Unassembled WGS sequence"/>
</dbReference>
<comment type="caution">
    <text evidence="1">The sequence shown here is derived from an EMBL/GenBank/DDBJ whole genome shotgun (WGS) entry which is preliminary data.</text>
</comment>